<dbReference type="EMBL" id="BMFK01000001">
    <property type="protein sequence ID" value="GGE68903.1"/>
    <property type="molecule type" value="Genomic_DNA"/>
</dbReference>
<accession>A0A917EPK0</accession>
<name>A0A917EPK0_9BACI</name>
<sequence>MNYRDLMELDCMIYFVALAEPSTNSLRIFVERCNPSKERTSIEMAGQTITDVSPIMADEHLPIIQLDFYSYVSYTVINEVFMPSDNEEVCEGKTFRIYTKSKALDFVTSRTSAEWILPDQPFTHYEIPCLDHIIDVISHSEPTVTEIDRNTFFNDEHQ</sequence>
<gene>
    <name evidence="1" type="ORF">GCM10007140_18700</name>
</gene>
<proteinExistence type="predicted"/>
<dbReference type="RefSeq" id="WP_188388097.1">
    <property type="nucleotide sequence ID" value="NZ_BMFK01000001.1"/>
</dbReference>
<reference evidence="1" key="1">
    <citation type="journal article" date="2014" name="Int. J. Syst. Evol. Microbiol.">
        <title>Complete genome sequence of Corynebacterium casei LMG S-19264T (=DSM 44701T), isolated from a smear-ripened cheese.</title>
        <authorList>
            <consortium name="US DOE Joint Genome Institute (JGI-PGF)"/>
            <person name="Walter F."/>
            <person name="Albersmeier A."/>
            <person name="Kalinowski J."/>
            <person name="Ruckert C."/>
        </authorList>
    </citation>
    <scope>NUCLEOTIDE SEQUENCE</scope>
    <source>
        <strain evidence="1">CGMCC 1.12698</strain>
    </source>
</reference>
<organism evidence="1 2">
    <name type="scientific">Priestia taiwanensis</name>
    <dbReference type="NCBI Taxonomy" id="1347902"/>
    <lineage>
        <taxon>Bacteria</taxon>
        <taxon>Bacillati</taxon>
        <taxon>Bacillota</taxon>
        <taxon>Bacilli</taxon>
        <taxon>Bacillales</taxon>
        <taxon>Bacillaceae</taxon>
        <taxon>Priestia</taxon>
    </lineage>
</organism>
<dbReference type="Proteomes" id="UP000605259">
    <property type="component" value="Unassembled WGS sequence"/>
</dbReference>
<reference evidence="1" key="2">
    <citation type="submission" date="2020-09" db="EMBL/GenBank/DDBJ databases">
        <authorList>
            <person name="Sun Q."/>
            <person name="Zhou Y."/>
        </authorList>
    </citation>
    <scope>NUCLEOTIDE SEQUENCE</scope>
    <source>
        <strain evidence="1">CGMCC 1.12698</strain>
    </source>
</reference>
<evidence type="ECO:0000313" key="2">
    <source>
        <dbReference type="Proteomes" id="UP000605259"/>
    </source>
</evidence>
<dbReference type="AlphaFoldDB" id="A0A917EPK0"/>
<keyword evidence="2" id="KW-1185">Reference proteome</keyword>
<evidence type="ECO:0000313" key="1">
    <source>
        <dbReference type="EMBL" id="GGE68903.1"/>
    </source>
</evidence>
<protein>
    <submittedName>
        <fullName evidence="1">Uncharacterized protein</fullName>
    </submittedName>
</protein>
<comment type="caution">
    <text evidence="1">The sequence shown here is derived from an EMBL/GenBank/DDBJ whole genome shotgun (WGS) entry which is preliminary data.</text>
</comment>